<organism evidence="1 2">
    <name type="scientific">Sutterella parvirubra YIT 11816</name>
    <dbReference type="NCBI Taxonomy" id="762967"/>
    <lineage>
        <taxon>Bacteria</taxon>
        <taxon>Pseudomonadati</taxon>
        <taxon>Pseudomonadota</taxon>
        <taxon>Betaproteobacteria</taxon>
        <taxon>Burkholderiales</taxon>
        <taxon>Sutterellaceae</taxon>
        <taxon>Sutterella</taxon>
    </lineage>
</organism>
<dbReference type="AlphaFoldDB" id="H3KDQ9"/>
<dbReference type="STRING" id="762967.HMPREF9440_00870"/>
<name>H3KDQ9_9BURK</name>
<comment type="caution">
    <text evidence="1">The sequence shown here is derived from an EMBL/GenBank/DDBJ whole genome shotgun (WGS) entry which is preliminary data.</text>
</comment>
<reference evidence="1 2" key="1">
    <citation type="submission" date="2011-11" db="EMBL/GenBank/DDBJ databases">
        <authorList>
            <person name="Weinstock G."/>
            <person name="Sodergren E."/>
            <person name="Clifton S."/>
            <person name="Fulton L."/>
            <person name="Fulton B."/>
            <person name="Courtney L."/>
            <person name="Fronick C."/>
            <person name="Harrison M."/>
            <person name="Strong C."/>
            <person name="Farmer C."/>
            <person name="Delahaunty K."/>
            <person name="Markovic C."/>
            <person name="Hall O."/>
            <person name="Minx P."/>
            <person name="Tomlinson C."/>
            <person name="Mitreva M."/>
            <person name="Hou S."/>
            <person name="Chen J."/>
            <person name="Wollam A."/>
            <person name="Pepin K.H."/>
            <person name="Johnson M."/>
            <person name="Bhonagiri V."/>
            <person name="Zhang X."/>
            <person name="Suruliraj S."/>
            <person name="Warren W."/>
            <person name="Chinwalla A."/>
            <person name="Mardis E.R."/>
            <person name="Wilson R.K."/>
        </authorList>
    </citation>
    <scope>NUCLEOTIDE SEQUENCE [LARGE SCALE GENOMIC DNA]</scope>
    <source>
        <strain evidence="1 2">YIT 11816</strain>
    </source>
</reference>
<keyword evidence="2" id="KW-1185">Reference proteome</keyword>
<dbReference type="EMBL" id="AFBQ01000119">
    <property type="protein sequence ID" value="EHY31754.1"/>
    <property type="molecule type" value="Genomic_DNA"/>
</dbReference>
<protein>
    <submittedName>
        <fullName evidence="1">Uncharacterized protein</fullName>
    </submittedName>
</protein>
<dbReference type="HOGENOM" id="CLU_2959170_0_0_4"/>
<evidence type="ECO:0000313" key="2">
    <source>
        <dbReference type="Proteomes" id="UP000004956"/>
    </source>
</evidence>
<proteinExistence type="predicted"/>
<sequence length="59" mass="6940">MALRRILSTHHFREVRSVFSSRFPEIQLRTAGKSFLRGEVQRRLISVSYRFSSFVGLIL</sequence>
<gene>
    <name evidence="1" type="ORF">HMPREF9440_00870</name>
</gene>
<evidence type="ECO:0000313" key="1">
    <source>
        <dbReference type="EMBL" id="EHY31754.1"/>
    </source>
</evidence>
<accession>H3KDQ9</accession>
<dbReference type="Proteomes" id="UP000004956">
    <property type="component" value="Unassembled WGS sequence"/>
</dbReference>